<evidence type="ECO:0000256" key="3">
    <source>
        <dbReference type="ARBA" id="ARBA00022801"/>
    </source>
</evidence>
<dbReference type="EMBL" id="JAGGLB010000020">
    <property type="protein sequence ID" value="MBP1993711.1"/>
    <property type="molecule type" value="Genomic_DNA"/>
</dbReference>
<keyword evidence="5" id="KW-0326">Glycosidase</keyword>
<keyword evidence="3" id="KW-0378">Hydrolase</keyword>
<name>A0ABS4J1L7_9BACL</name>
<dbReference type="CDD" id="cd00110">
    <property type="entry name" value="LamG"/>
    <property type="match status" value="5"/>
</dbReference>
<dbReference type="Gene3D" id="2.60.40.2340">
    <property type="match status" value="2"/>
</dbReference>
<feature type="domain" description="Laminin G" evidence="8">
    <location>
        <begin position="973"/>
        <end position="1140"/>
    </location>
</feature>
<dbReference type="SUPFAM" id="SSF51445">
    <property type="entry name" value="(Trans)glycosidases"/>
    <property type="match status" value="1"/>
</dbReference>
<feature type="compositionally biased region" description="Gly residues" evidence="6">
    <location>
        <begin position="1944"/>
        <end position="1955"/>
    </location>
</feature>
<dbReference type="Pfam" id="PF01229">
    <property type="entry name" value="Glyco_hydro_39"/>
    <property type="match status" value="1"/>
</dbReference>
<evidence type="ECO:0000256" key="7">
    <source>
        <dbReference type="SAM" id="SignalP"/>
    </source>
</evidence>
<evidence type="ECO:0000256" key="4">
    <source>
        <dbReference type="ARBA" id="ARBA00023157"/>
    </source>
</evidence>
<evidence type="ECO:0000256" key="5">
    <source>
        <dbReference type="ARBA" id="ARBA00023295"/>
    </source>
</evidence>
<dbReference type="Gene3D" id="2.60.40.1500">
    <property type="entry name" value="Glycosyl hydrolase domain, family 39"/>
    <property type="match status" value="1"/>
</dbReference>
<keyword evidence="11" id="KW-1185">Reference proteome</keyword>
<dbReference type="InterPro" id="IPR017853">
    <property type="entry name" value="GH"/>
</dbReference>
<organism evidence="10 11">
    <name type="scientific">Paenibacillus eucommiae</name>
    <dbReference type="NCBI Taxonomy" id="1355755"/>
    <lineage>
        <taxon>Bacteria</taxon>
        <taxon>Bacillati</taxon>
        <taxon>Bacillota</taxon>
        <taxon>Bacilli</taxon>
        <taxon>Bacillales</taxon>
        <taxon>Paenibacillaceae</taxon>
        <taxon>Paenibacillus</taxon>
    </lineage>
</organism>
<feature type="domain" description="Laminin G" evidence="8">
    <location>
        <begin position="1682"/>
        <end position="1849"/>
    </location>
</feature>
<reference evidence="10 11" key="1">
    <citation type="submission" date="2021-03" db="EMBL/GenBank/DDBJ databases">
        <title>Genomic Encyclopedia of Type Strains, Phase IV (KMG-IV): sequencing the most valuable type-strain genomes for metagenomic binning, comparative biology and taxonomic classification.</title>
        <authorList>
            <person name="Goeker M."/>
        </authorList>
    </citation>
    <scope>NUCLEOTIDE SEQUENCE [LARGE SCALE GENOMIC DNA]</scope>
    <source>
        <strain evidence="10 11">DSM 26048</strain>
    </source>
</reference>
<dbReference type="RefSeq" id="WP_209975590.1">
    <property type="nucleotide sequence ID" value="NZ_JAGGLB010000020.1"/>
</dbReference>
<evidence type="ECO:0000256" key="2">
    <source>
        <dbReference type="ARBA" id="ARBA00022729"/>
    </source>
</evidence>
<comment type="caution">
    <text evidence="10">The sequence shown here is derived from an EMBL/GenBank/DDBJ whole genome shotgun (WGS) entry which is preliminary data.</text>
</comment>
<dbReference type="SUPFAM" id="SSF49899">
    <property type="entry name" value="Concanavalin A-like lectins/glucanases"/>
    <property type="match status" value="5"/>
</dbReference>
<feature type="domain" description="SLH" evidence="9">
    <location>
        <begin position="2172"/>
        <end position="2235"/>
    </location>
</feature>
<feature type="chain" id="PRO_5046660070" evidence="7">
    <location>
        <begin position="31"/>
        <end position="2294"/>
    </location>
</feature>
<gene>
    <name evidence="10" type="ORF">J2Z66_005337</name>
</gene>
<evidence type="ECO:0000313" key="10">
    <source>
        <dbReference type="EMBL" id="MBP1993711.1"/>
    </source>
</evidence>
<evidence type="ECO:0000256" key="1">
    <source>
        <dbReference type="ARBA" id="ARBA00008875"/>
    </source>
</evidence>
<dbReference type="Pfam" id="PF00395">
    <property type="entry name" value="SLH"/>
    <property type="match status" value="3"/>
</dbReference>
<dbReference type="InterPro" id="IPR001791">
    <property type="entry name" value="Laminin_G"/>
</dbReference>
<evidence type="ECO:0000259" key="9">
    <source>
        <dbReference type="PROSITE" id="PS51272"/>
    </source>
</evidence>
<keyword evidence="4" id="KW-1015">Disulfide bond</keyword>
<feature type="domain" description="SLH" evidence="9">
    <location>
        <begin position="2111"/>
        <end position="2171"/>
    </location>
</feature>
<proteinExistence type="inferred from homology"/>
<feature type="signal peptide" evidence="7">
    <location>
        <begin position="1"/>
        <end position="30"/>
    </location>
</feature>
<feature type="domain" description="Laminin G" evidence="8">
    <location>
        <begin position="1379"/>
        <end position="1550"/>
    </location>
</feature>
<dbReference type="Pfam" id="PF13385">
    <property type="entry name" value="Laminin_G_3"/>
    <property type="match status" value="5"/>
</dbReference>
<dbReference type="PANTHER" id="PTHR47635:SF2">
    <property type="entry name" value="LAMG-LIKE JELLYROLL FOLD DOMAIN-CONTAINING PROTEIN"/>
    <property type="match status" value="1"/>
</dbReference>
<dbReference type="SUPFAM" id="SSF51011">
    <property type="entry name" value="Glycosyl hydrolase domain"/>
    <property type="match status" value="1"/>
</dbReference>
<sequence>MLNHVRLISFKRHMCLLWVLMLGLPVFAFAAAAHVQASGEQLVEIHIDASSQVDGNRITQLVDSVGVSYLPKDDLPAEWAKTRFDNVNKWNIQNFAVVSWDKNQDAGYSENNGVVTFTDFRGEGEETLKELVTNQIHSGSKPILYFHGIPAPIAEGGYRSGAYAYNANPPSDYNKWYLYVEAVTQYLVDNFGIDEVSTWGFEFWSEPDSQLVADAETFLKTFDYWLAGLESVLGAGNVYAGTYFTYLGTPFVNYSIDHWGRGTNFYSGEMGTRISWVGTTNWVWSQEQMNQLPGTGGNFQQLTDILSYYSNQLSRYPQLKNVNINTYESGRGEPGIVVTWADHYGASNYAYRNDLYTQYPRTKNIINYGDWGTTAPGYESSPHVLTPAFNVYRIERDMNGQRQLPVSAYGVKANPSDFVGGYASASDEETNTYRVVAYNFNTDYDTNVSENVKVVLDNVPGTQVTIKEYLIDDGHNNWWKDWKQYRNDNDISYINSRGYGNYPSWTLPNHHSIYSTTDDVGFAKWVEKAPDYLSRQELQLTAVPSVYPVNDGKVEISRTLTGHSVLYMVIEASPTRSGYGADMGFENGSLSDWTTDGNVLIETDDKKDGAYSVKLSGISSVPAAAKQMVSGLVPGKRYTLTGWAKPEGSRMEYGIYVQKPGDTVSRIIGHGLYGAQSDWNRMAVTQEADENGQLEVGVMAPVQSSTRSVVFDTLRLQRSGTDSEPSLEPAPVGEWQFNAGSGTQAADTSGYGHNGTIAGASWITGINGNALNFDGTSESYVDIADANINIGSNFTLAAWVKAPRDRGTNHVLLAKGPKDAGHYELYIGQSDGKFKFYAPDLGGFNSETAIDDNEWHHVAVTYQGNTIKMYVDGALKNSVPASGVIVDEMETLRLGAMADGSSPIKGALDEVSIYNRELNATQIATLHKKGNGNLIGEWKLNDSSGTNAADTSGYGHHGTIAGATWTTGKSGNALKFDGTSESYVDIANADINIGSNFTLAAWVKAPQAREENHVLLAKGPKDAGHFELYIGAEDGELKFYAPDLFVFSSGTAIDDNKWHHVAVTYQGDTIKFYVDGEIKNTVSASGAIADEIETLRLGALVDGSSPFKGVLAEVELYSWELNQTDISALFQDGNGNLIGEWKLNEGSGTYAADTSGYGYNGTIAGASWITGINGNALSFDGTSESYVNIADADINIGSNFTLAAMVKAPQARETKHVFLAKGSMNAGHYELYMDESDGQLKFYAPDLGEFSSETAIDDNEWHHVAVTYQGDTIRFYIDGVLKNSVSASGTVADGMETLRLGTLADGSLPFKGALGEVSIYNRELSPAQIAALHKKGNGYLIGEWKFNAGSGTHAADTSGYGHHGTITGASWITGIKGNALNFDGTGGSYVEIADSDINIGSNFTLTAWVKAPQARETNHVLLAKGPKDTGHFELYIGAGDGELKFYAPDLFVFSSGTAIDDNEWHHVAVTYQGDTIKFYVDGVLKNTVMGLGAIAEEIETLRLGTLADGSLPFKGALDEVSIYGRELSQAEITALTVISPGTASNEKDITSFSLVAETGAATINATAHTVAIEVAYGTNLNSLVGTFGLSAGAAAKVGTVDQVSGTTANDFTTPVTYVVKAADGSTQNWTVTVSVAAFQNGNLIGEWKLNEGSGTNAADTSGYGHHGTIAGASWITGIKGNALNFDGTSGSYVEIADSDINIGSNFTLAAWVKAPQDRETNHVLLAKGPKDAGHFELYIGGGDGELKFYAPDIFVFSSGTAIDDNEWHHVAVTYQGDTIKFYVDGVLKNTVLASGAIADEIETLRLGTLADGTFPFKGALDEVSIYSRELSQAEITALTVISSETTSNAKDITSFSLVAETGAATINATEHTVAIEVAYGTNLNSLVGTFELSAGAAAKVGTVDQVSGTTANDFTTPVTYVVKAADGSTQGWTVTVTVKAAPPIGGGSTPPSGGGPTPPGNTKTSSTDGKLTLPAGKEGEVSLDNVIVVSIPANAADKELKVTIDKVMDAHKLLTNNEVLVTSVYEILKNFPDNFMKLVTLTFKFDPASLKNNQSVAVFYYDETKKSWVEVAGGKVSGNHISVTINHFTKFAVFAVDKSTEDQSTDVPTSESSIKLSDIAGHWAEAGIKQAVSNGIIAGYLDGTFKPNQTVTRAEFTVMLMNTLKPQGAGAALTFTDAAKIGTWAKSAVAQAVKAGYIKGYQDGTFRPEAAITRAEMAMMIANALGLSLEENVSSGFADDKDIPDWAKGAVAAIKKSGYIEGKGSNKFDPNAKMTRAEAVTVLLKLLEPKEQVN</sequence>
<protein>
    <submittedName>
        <fullName evidence="10">Uncharacterized protein</fullName>
    </submittedName>
</protein>
<dbReference type="PROSITE" id="PS50025">
    <property type="entry name" value="LAM_G_DOMAIN"/>
    <property type="match status" value="5"/>
</dbReference>
<dbReference type="SMART" id="SM00282">
    <property type="entry name" value="LamG"/>
    <property type="match status" value="5"/>
</dbReference>
<dbReference type="Gene3D" id="2.60.120.200">
    <property type="match status" value="5"/>
</dbReference>
<dbReference type="SMART" id="SM00560">
    <property type="entry name" value="LamGL"/>
    <property type="match status" value="5"/>
</dbReference>
<accession>A0ABS4J1L7</accession>
<feature type="domain" description="Laminin G" evidence="8">
    <location>
        <begin position="770"/>
        <end position="937"/>
    </location>
</feature>
<dbReference type="Gene3D" id="2.60.120.260">
    <property type="entry name" value="Galactose-binding domain-like"/>
    <property type="match status" value="1"/>
</dbReference>
<dbReference type="PROSITE" id="PS51272">
    <property type="entry name" value="SLH"/>
    <property type="match status" value="3"/>
</dbReference>
<dbReference type="InterPro" id="IPR006558">
    <property type="entry name" value="LamG-like"/>
</dbReference>
<dbReference type="SUPFAM" id="SSF49785">
    <property type="entry name" value="Galactose-binding domain-like"/>
    <property type="match status" value="1"/>
</dbReference>
<comment type="similarity">
    <text evidence="1">Belongs to the glycosyl hydrolase 39 family.</text>
</comment>
<evidence type="ECO:0000313" key="11">
    <source>
        <dbReference type="Proteomes" id="UP001519287"/>
    </source>
</evidence>
<dbReference type="InterPro" id="IPR013320">
    <property type="entry name" value="ConA-like_dom_sf"/>
</dbReference>
<dbReference type="Gene3D" id="3.20.20.80">
    <property type="entry name" value="Glycosidases"/>
    <property type="match status" value="1"/>
</dbReference>
<dbReference type="Proteomes" id="UP001519287">
    <property type="component" value="Unassembled WGS sequence"/>
</dbReference>
<evidence type="ECO:0000256" key="6">
    <source>
        <dbReference type="SAM" id="MobiDB-lite"/>
    </source>
</evidence>
<dbReference type="InterPro" id="IPR001119">
    <property type="entry name" value="SLH_dom"/>
</dbReference>
<feature type="domain" description="Laminin G" evidence="8">
    <location>
        <begin position="1176"/>
        <end position="1343"/>
    </location>
</feature>
<dbReference type="InterPro" id="IPR008979">
    <property type="entry name" value="Galactose-bd-like_sf"/>
</dbReference>
<dbReference type="PANTHER" id="PTHR47635">
    <property type="entry name" value="CUB DOMAIN-CONTAINING PROTEIN"/>
    <property type="match status" value="1"/>
</dbReference>
<evidence type="ECO:0000259" key="8">
    <source>
        <dbReference type="PROSITE" id="PS50025"/>
    </source>
</evidence>
<dbReference type="Gene3D" id="2.60.220.30">
    <property type="match status" value="1"/>
</dbReference>
<feature type="region of interest" description="Disordered" evidence="6">
    <location>
        <begin position="1941"/>
        <end position="1976"/>
    </location>
</feature>
<keyword evidence="2 7" id="KW-0732">Signal</keyword>
<feature type="domain" description="SLH" evidence="9">
    <location>
        <begin position="2237"/>
        <end position="2294"/>
    </location>
</feature>
<dbReference type="InterPro" id="IPR049166">
    <property type="entry name" value="GH39_cat"/>
</dbReference>